<keyword evidence="14" id="KW-1185">Reference proteome</keyword>
<feature type="compositionally biased region" description="Basic and acidic residues" evidence="10">
    <location>
        <begin position="110"/>
        <end position="119"/>
    </location>
</feature>
<feature type="compositionally biased region" description="Basic and acidic residues" evidence="10">
    <location>
        <begin position="1333"/>
        <end position="1349"/>
    </location>
</feature>
<comment type="similarity">
    <text evidence="4">Belongs to the DNA polymerase type-B-like family.</text>
</comment>
<evidence type="ECO:0000313" key="13">
    <source>
        <dbReference type="EMBL" id="KIX96565.1"/>
    </source>
</evidence>
<sequence>MDAPGNQSGFSPHVWNRLNDLAQQSAPRARGGRRRGQGQARSTWPHQGQEDQDRANSQQHASSFTVNLDSFPPLGAQPPPHGRSHAPHPPRFQHPPEPQPQHFNDAYHGTPREYQERARGNYRGPRSFGAQQRRPQHHFQPEHQPQLMHPAAFRTNGRPQTQHHGQLYNPNDSMHLSTAQQQRSMRHLVMMQSDYLTSVGKTAYEAHKFTQEERDVKENFRRTLESIAKQALGAEYPDLRQDQVKLKCYGSLANGFALAGSDMDLLLSLADFQGPETEVNRKPANEPKVASEDGEEEEQDFKTDTGRILEKAFLDHEFGARLITQTRVPILRICQNPTPELLRNLRETRAAWESSRGETGVVESNLPTSDDPPTEVDSVEQALTDLKLGETAPAKQDRRGNEGLEFTEDCGIQCDINFSNFVALHNSSMLRLYQSFDPRVREVGVFVKIWAKTRDINTPYRGTLSSYGWILMVLHYLMNVARPPVIPNLQHLAKIDDSWHPDKPIELFEGFDVRFVQDPQSLKEIREDMAANPNRESTGQLVRGFFQYYATYQGFHWTRDVISIRTKGGLISKQAKGWTEAKWQQTQKKSVRLRYLVAIEDPFEIEHNVARTVGHHGIIAIRDEFRRAWSIISTIGPDQKIPAEELLTPVTERVDTLRKDLEARKERQMQMRKELEAKEKAMLRKGDEELPDPLRDGTLGNSDPGNPETHSFGEGERWPSQSKLTSTTYYQDRNTQLKPNSWRHRKVLVESDDEEDPPNHAPDEAKTQGSIHDTAPQVQTKPEEVFISLSEVPLASGYDHEGNPVAWDVDTQDGRWLHWRDRKARHGKLKPISNPNLRKLNAECPYDPRRPNPYIDKPYRTHAEKLESLRPPWPSSNRDGGHKSGVAPVQPQSVEDRMAVPRAKTVAQNHGTPDADVRVEAAVSCEADTSEKDKAKALENTGDTPTHGAPLGPVGLDIPWDRDTCGGRWLRRRDARIRAGKWEHHPGSRYAEIDIAFPYNPEMTWEELEGMNQLLRQYYKRTIRSTKERNPLSRSVATASSEIARNDRAPPSGVSQTAASAVQIETQMLTQHTMAENDTQRSSRSLVYSSSAGVDPLPDQLLSPDSHPPHDSVSERAPKRPPDDSRSPNLDFLRTQRVAFFSRFVSPPTNEAHTNIQLESKPAIASEAPTLVDEQCQTPISPGQTPAEEVCVVGDSSHDLEAKVYSGKADNQSLYAGNESSAAMESEESKGTESSSLEVPATLYPHLDSSMRPRDEDPNIMPIPRYTGFRFDPRQMEDLAVIARGGNGCARAGAQFHIEEEYEWGGGGMMGWKTSSGPQLAGMSGGHTPYEAGRGDEQGLLEELPRDMD</sequence>
<dbReference type="InterPro" id="IPR002058">
    <property type="entry name" value="PAP_assoc"/>
</dbReference>
<dbReference type="VEuPathDB" id="FungiDB:Z520_07831"/>
<feature type="region of interest" description="Disordered" evidence="10">
    <location>
        <begin position="1"/>
        <end position="142"/>
    </location>
</feature>
<feature type="region of interest" description="Disordered" evidence="10">
    <location>
        <begin position="1027"/>
        <end position="1058"/>
    </location>
</feature>
<dbReference type="GO" id="GO:0031123">
    <property type="term" value="P:RNA 3'-end processing"/>
    <property type="evidence" value="ECO:0007669"/>
    <property type="project" value="TreeGrafter"/>
</dbReference>
<dbReference type="InterPro" id="IPR054708">
    <property type="entry name" value="MTPAP-like_central"/>
</dbReference>
<dbReference type="GO" id="GO:0046872">
    <property type="term" value="F:metal ion binding"/>
    <property type="evidence" value="ECO:0007669"/>
    <property type="project" value="UniProtKB-KW"/>
</dbReference>
<feature type="domain" description="Poly(A) RNA polymerase mitochondrial-like central palm" evidence="12">
    <location>
        <begin position="201"/>
        <end position="337"/>
    </location>
</feature>
<feature type="domain" description="PAP-associated" evidence="11">
    <location>
        <begin position="539"/>
        <end position="607"/>
    </location>
</feature>
<keyword evidence="8" id="KW-0479">Metal-binding</keyword>
<feature type="compositionally biased region" description="Low complexity" evidence="10">
    <location>
        <begin position="1082"/>
        <end position="1091"/>
    </location>
</feature>
<evidence type="ECO:0000256" key="10">
    <source>
        <dbReference type="SAM" id="MobiDB-lite"/>
    </source>
</evidence>
<dbReference type="Pfam" id="PF03828">
    <property type="entry name" value="PAP_assoc"/>
    <property type="match status" value="1"/>
</dbReference>
<dbReference type="GeneID" id="27713577"/>
<feature type="region of interest" description="Disordered" evidence="10">
    <location>
        <begin position="353"/>
        <end position="375"/>
    </location>
</feature>
<evidence type="ECO:0000256" key="5">
    <source>
        <dbReference type="ARBA" id="ARBA00012388"/>
    </source>
</evidence>
<comment type="cofactor">
    <cofactor evidence="1">
        <name>Mn(2+)</name>
        <dbReference type="ChEBI" id="CHEBI:29035"/>
    </cofactor>
</comment>
<dbReference type="InterPro" id="IPR043519">
    <property type="entry name" value="NT_sf"/>
</dbReference>
<dbReference type="EMBL" id="KN848077">
    <property type="protein sequence ID" value="KIX96565.1"/>
    <property type="molecule type" value="Genomic_DNA"/>
</dbReference>
<feature type="region of interest" description="Disordered" evidence="10">
    <location>
        <begin position="1313"/>
        <end position="1349"/>
    </location>
</feature>
<feature type="region of interest" description="Disordered" evidence="10">
    <location>
        <begin position="750"/>
        <end position="780"/>
    </location>
</feature>
<evidence type="ECO:0000256" key="7">
    <source>
        <dbReference type="ARBA" id="ARBA00022679"/>
    </source>
</evidence>
<evidence type="ECO:0000256" key="2">
    <source>
        <dbReference type="ARBA" id="ARBA00001946"/>
    </source>
</evidence>
<evidence type="ECO:0000256" key="4">
    <source>
        <dbReference type="ARBA" id="ARBA00008593"/>
    </source>
</evidence>
<dbReference type="GO" id="GO:0050265">
    <property type="term" value="F:RNA uridylyltransferase activity"/>
    <property type="evidence" value="ECO:0007669"/>
    <property type="project" value="TreeGrafter"/>
</dbReference>
<keyword evidence="9" id="KW-0460">Magnesium</keyword>
<accession>A0A0D2H3Z7</accession>
<dbReference type="PANTHER" id="PTHR12271:SF40">
    <property type="entry name" value="POLY(A) RNA POLYMERASE GLD2"/>
    <property type="match status" value="1"/>
</dbReference>
<feature type="region of interest" description="Disordered" evidence="10">
    <location>
        <begin position="828"/>
        <end position="855"/>
    </location>
</feature>
<feature type="region of interest" description="Disordered" evidence="10">
    <location>
        <begin position="1218"/>
        <end position="1239"/>
    </location>
</feature>
<feature type="region of interest" description="Disordered" evidence="10">
    <location>
        <begin position="276"/>
        <end position="303"/>
    </location>
</feature>
<evidence type="ECO:0000259" key="11">
    <source>
        <dbReference type="Pfam" id="PF03828"/>
    </source>
</evidence>
<evidence type="ECO:0000313" key="14">
    <source>
        <dbReference type="Proteomes" id="UP000053411"/>
    </source>
</evidence>
<reference evidence="13 14" key="1">
    <citation type="submission" date="2015-01" db="EMBL/GenBank/DDBJ databases">
        <title>The Genome Sequence of Fonsecaea multimorphosa CBS 102226.</title>
        <authorList>
            <consortium name="The Broad Institute Genomics Platform"/>
            <person name="Cuomo C."/>
            <person name="de Hoog S."/>
            <person name="Gorbushina A."/>
            <person name="Stielow B."/>
            <person name="Teixiera M."/>
            <person name="Abouelleil A."/>
            <person name="Chapman S.B."/>
            <person name="Priest M."/>
            <person name="Young S.K."/>
            <person name="Wortman J."/>
            <person name="Nusbaum C."/>
            <person name="Birren B."/>
        </authorList>
    </citation>
    <scope>NUCLEOTIDE SEQUENCE [LARGE SCALE GENOMIC DNA]</scope>
    <source>
        <strain evidence="13 14">CBS 102226</strain>
    </source>
</reference>
<keyword evidence="6" id="KW-0963">Cytoplasm</keyword>
<evidence type="ECO:0000256" key="6">
    <source>
        <dbReference type="ARBA" id="ARBA00022490"/>
    </source>
</evidence>
<feature type="compositionally biased region" description="Basic and acidic residues" evidence="10">
    <location>
        <begin position="1107"/>
        <end position="1126"/>
    </location>
</feature>
<comment type="cofactor">
    <cofactor evidence="2">
        <name>Mg(2+)</name>
        <dbReference type="ChEBI" id="CHEBI:18420"/>
    </cofactor>
</comment>
<protein>
    <recommendedName>
        <fullName evidence="5">polynucleotide adenylyltransferase</fullName>
        <ecNumber evidence="5">2.7.7.19</ecNumber>
    </recommendedName>
</protein>
<dbReference type="GO" id="GO:0010605">
    <property type="term" value="P:negative regulation of macromolecule metabolic process"/>
    <property type="evidence" value="ECO:0007669"/>
    <property type="project" value="UniProtKB-ARBA"/>
</dbReference>
<feature type="compositionally biased region" description="Polar residues" evidence="10">
    <location>
        <begin position="767"/>
        <end position="780"/>
    </location>
</feature>
<dbReference type="Proteomes" id="UP000053411">
    <property type="component" value="Unassembled WGS sequence"/>
</dbReference>
<feature type="compositionally biased region" description="Basic and acidic residues" evidence="10">
    <location>
        <begin position="683"/>
        <end position="695"/>
    </location>
</feature>
<dbReference type="RefSeq" id="XP_016630688.1">
    <property type="nucleotide sequence ID" value="XM_016778328.1"/>
</dbReference>
<dbReference type="PANTHER" id="PTHR12271">
    <property type="entry name" value="POLY A POLYMERASE CID PAP -RELATED"/>
    <property type="match status" value="1"/>
</dbReference>
<name>A0A0D2H3Z7_9EURO</name>
<organism evidence="13 14">
    <name type="scientific">Fonsecaea multimorphosa CBS 102226</name>
    <dbReference type="NCBI Taxonomy" id="1442371"/>
    <lineage>
        <taxon>Eukaryota</taxon>
        <taxon>Fungi</taxon>
        <taxon>Dikarya</taxon>
        <taxon>Ascomycota</taxon>
        <taxon>Pezizomycotina</taxon>
        <taxon>Eurotiomycetes</taxon>
        <taxon>Chaetothyriomycetidae</taxon>
        <taxon>Chaetothyriales</taxon>
        <taxon>Herpotrichiellaceae</taxon>
        <taxon>Fonsecaea</taxon>
    </lineage>
</organism>
<feature type="region of interest" description="Disordered" evidence="10">
    <location>
        <begin position="683"/>
        <end position="724"/>
    </location>
</feature>
<dbReference type="GO" id="GO:0005737">
    <property type="term" value="C:cytoplasm"/>
    <property type="evidence" value="ECO:0007669"/>
    <property type="project" value="UniProtKB-SubCell"/>
</dbReference>
<feature type="compositionally biased region" description="Polar residues" evidence="10">
    <location>
        <begin position="1032"/>
        <end position="1043"/>
    </location>
</feature>
<proteinExistence type="inferred from homology"/>
<dbReference type="GO" id="GO:1990817">
    <property type="term" value="F:poly(A) RNA polymerase activity"/>
    <property type="evidence" value="ECO:0007669"/>
    <property type="project" value="UniProtKB-EC"/>
</dbReference>
<gene>
    <name evidence="13" type="ORF">Z520_07831</name>
</gene>
<evidence type="ECO:0000259" key="12">
    <source>
        <dbReference type="Pfam" id="PF22600"/>
    </source>
</evidence>
<feature type="compositionally biased region" description="Basic and acidic residues" evidence="10">
    <location>
        <begin position="757"/>
        <end position="766"/>
    </location>
</feature>
<dbReference type="Pfam" id="PF22600">
    <property type="entry name" value="MTPAP-like_central"/>
    <property type="match status" value="1"/>
</dbReference>
<dbReference type="SUPFAM" id="SSF81301">
    <property type="entry name" value="Nucleotidyltransferase"/>
    <property type="match status" value="1"/>
</dbReference>
<evidence type="ECO:0000256" key="9">
    <source>
        <dbReference type="ARBA" id="ARBA00022842"/>
    </source>
</evidence>
<feature type="compositionally biased region" description="Basic and acidic residues" evidence="10">
    <location>
        <begin position="278"/>
        <end position="291"/>
    </location>
</feature>
<feature type="compositionally biased region" description="Pro residues" evidence="10">
    <location>
        <begin position="89"/>
        <end position="99"/>
    </location>
</feature>
<keyword evidence="7" id="KW-0808">Transferase</keyword>
<dbReference type="EC" id="2.7.7.19" evidence="5"/>
<dbReference type="SUPFAM" id="SSF81631">
    <property type="entry name" value="PAP/OAS1 substrate-binding domain"/>
    <property type="match status" value="1"/>
</dbReference>
<evidence type="ECO:0000256" key="3">
    <source>
        <dbReference type="ARBA" id="ARBA00004496"/>
    </source>
</evidence>
<comment type="subcellular location">
    <subcellularLocation>
        <location evidence="3">Cytoplasm</location>
    </subcellularLocation>
</comment>
<feature type="region of interest" description="Disordered" evidence="10">
    <location>
        <begin position="868"/>
        <end position="891"/>
    </location>
</feature>
<dbReference type="Gene3D" id="1.10.1410.10">
    <property type="match status" value="1"/>
</dbReference>
<dbReference type="STRING" id="1442371.A0A0D2H3Z7"/>
<dbReference type="OrthoDB" id="407432at2759"/>
<feature type="compositionally biased region" description="Polar residues" evidence="10">
    <location>
        <begin position="55"/>
        <end position="68"/>
    </location>
</feature>
<feature type="compositionally biased region" description="Polar residues" evidence="10">
    <location>
        <begin position="1"/>
        <end position="10"/>
    </location>
</feature>
<feature type="region of interest" description="Disordered" evidence="10">
    <location>
        <begin position="1073"/>
        <end position="1131"/>
    </location>
</feature>
<dbReference type="Gene3D" id="3.30.460.10">
    <property type="entry name" value="Beta Polymerase, domain 2"/>
    <property type="match status" value="1"/>
</dbReference>
<evidence type="ECO:0000256" key="8">
    <source>
        <dbReference type="ARBA" id="ARBA00022723"/>
    </source>
</evidence>
<evidence type="ECO:0000256" key="1">
    <source>
        <dbReference type="ARBA" id="ARBA00001936"/>
    </source>
</evidence>